<evidence type="ECO:0000256" key="1">
    <source>
        <dbReference type="SAM" id="MobiDB-lite"/>
    </source>
</evidence>
<reference evidence="3" key="1">
    <citation type="submission" date="2022-11" db="UniProtKB">
        <authorList>
            <consortium name="WormBaseParasite"/>
        </authorList>
    </citation>
    <scope>IDENTIFICATION</scope>
</reference>
<accession>A0A915KKY2</accession>
<dbReference type="Proteomes" id="UP000887565">
    <property type="component" value="Unplaced"/>
</dbReference>
<feature type="compositionally biased region" description="Polar residues" evidence="1">
    <location>
        <begin position="57"/>
        <end position="70"/>
    </location>
</feature>
<evidence type="ECO:0000313" key="3">
    <source>
        <dbReference type="WBParaSite" id="nRc.2.0.1.t38693-RA"/>
    </source>
</evidence>
<organism evidence="2 3">
    <name type="scientific">Romanomermis culicivorax</name>
    <name type="common">Nematode worm</name>
    <dbReference type="NCBI Taxonomy" id="13658"/>
    <lineage>
        <taxon>Eukaryota</taxon>
        <taxon>Metazoa</taxon>
        <taxon>Ecdysozoa</taxon>
        <taxon>Nematoda</taxon>
        <taxon>Enoplea</taxon>
        <taxon>Dorylaimia</taxon>
        <taxon>Mermithida</taxon>
        <taxon>Mermithoidea</taxon>
        <taxon>Mermithidae</taxon>
        <taxon>Romanomermis</taxon>
    </lineage>
</organism>
<keyword evidence="2" id="KW-1185">Reference proteome</keyword>
<protein>
    <submittedName>
        <fullName evidence="3">Uncharacterized protein</fullName>
    </submittedName>
</protein>
<proteinExistence type="predicted"/>
<dbReference type="WBParaSite" id="nRc.2.0.1.t38693-RA">
    <property type="protein sequence ID" value="nRc.2.0.1.t38693-RA"/>
    <property type="gene ID" value="nRc.2.0.1.g38693"/>
</dbReference>
<name>A0A915KKY2_ROMCU</name>
<evidence type="ECO:0000313" key="2">
    <source>
        <dbReference type="Proteomes" id="UP000887565"/>
    </source>
</evidence>
<feature type="region of interest" description="Disordered" evidence="1">
    <location>
        <begin position="45"/>
        <end position="72"/>
    </location>
</feature>
<sequence>MLSNSLFHAIMCDEILVLNRIIFYDYNVPNLRYCLYNHPNVEHTTKPLGQKMHPSKLPSTKGSKQNTSFLTDDEKLEPYNNTNICAQVINRALRSNDIPSIHHVVGVPMSLIFILEIDQNMVMSDEMKQMNFNLVVNDPFSTYSPPKTWPIYDMKSDNQIWEMPTLAPLYSIPNHKEWMNAIRGTMPIFFQVFSPHSETELRAIIKNQIPNLLSKSDNIEIDLICEQNWIKCDGTFQLELTEWASRMPINEKICNNNK</sequence>
<dbReference type="AlphaFoldDB" id="A0A915KKY2"/>